<dbReference type="SUPFAM" id="SSF53448">
    <property type="entry name" value="Nucleotide-diphospho-sugar transferases"/>
    <property type="match status" value="1"/>
</dbReference>
<dbReference type="Proteomes" id="UP000441797">
    <property type="component" value="Unassembled WGS sequence"/>
</dbReference>
<name>A0A6N8G027_9CHRO</name>
<dbReference type="InterPro" id="IPR029044">
    <property type="entry name" value="Nucleotide-diphossugar_trans"/>
</dbReference>
<gene>
    <name evidence="6" type="ORF">BWI75_21035</name>
</gene>
<evidence type="ECO:0000256" key="2">
    <source>
        <dbReference type="ARBA" id="ARBA00006739"/>
    </source>
</evidence>
<dbReference type="Gene3D" id="3.90.550.10">
    <property type="entry name" value="Spore Coat Polysaccharide Biosynthesis Protein SpsA, Chain A"/>
    <property type="match status" value="1"/>
</dbReference>
<comment type="caution">
    <text evidence="6">The sequence shown here is derived from an EMBL/GenBank/DDBJ whole genome shotgun (WGS) entry which is preliminary data.</text>
</comment>
<dbReference type="AlphaFoldDB" id="A0A6N8G027"/>
<dbReference type="PANTHER" id="PTHR43179">
    <property type="entry name" value="RHAMNOSYLTRANSFERASE WBBL"/>
    <property type="match status" value="1"/>
</dbReference>
<comment type="pathway">
    <text evidence="1">Cell wall biogenesis; cell wall polysaccharide biosynthesis.</text>
</comment>
<keyword evidence="7" id="KW-1185">Reference proteome</keyword>
<dbReference type="InterPro" id="IPR001173">
    <property type="entry name" value="Glyco_trans_2-like"/>
</dbReference>
<dbReference type="EMBL" id="NAPY01000047">
    <property type="protein sequence ID" value="MUL38738.1"/>
    <property type="molecule type" value="Genomic_DNA"/>
</dbReference>
<proteinExistence type="inferred from homology"/>
<sequence>MFYLEKANRLSGIGGKPIVNTFAPWKILHLELSEGIPALPFEPDYQGLYIVFWWYSIPLGHLEIPAAQLPMPATQLANLVLQTITPAVGDRLFEQGFKAHLPELPKKNLIPPKFNALVELQQPLAKLRECWSQPTSESVSVVICTRDRPERLARCLHSLQNLFQSPQEILVVDNAPSSDTTRQLVAQMPGIRYVLEPSPGLDIARNTGIRHSTSDIIAFTDDDVTVHPDWLDRLRQSFDDSTVMAVTGLVLPAELETEAQFIFEKYWGFNRGYRAITFDTHFFEQCKPWGVPVWHIGAGANMAFRRKAFELVGDFDERLDVGAAGCNGDSELWYRVLAEGWACRYEPTAVVYHYHRRNMDDLKQQIYFYLRGDAAARLIQFSKYRHWGNLRHLFFTLPKYYVKLFLRGLLKGFEPRHSTLLAEILGCLSGVKFYLHKELIQLIS</sequence>
<dbReference type="Pfam" id="PF00535">
    <property type="entry name" value="Glycos_transf_2"/>
    <property type="match status" value="1"/>
</dbReference>
<evidence type="ECO:0000256" key="1">
    <source>
        <dbReference type="ARBA" id="ARBA00004776"/>
    </source>
</evidence>
<reference evidence="6 7" key="1">
    <citation type="journal article" date="2019" name="Front. Microbiol.">
        <title>Genomic Features for Desiccation Tolerance and Sugar Biosynthesis in the Extremophile Gloeocapsopsis sp. UTEX B3054.</title>
        <authorList>
            <person name="Urrejola C."/>
            <person name="Alcorta J."/>
            <person name="Salas L."/>
            <person name="Vasquez M."/>
            <person name="Polz M.F."/>
            <person name="Vicuna R."/>
            <person name="Diez B."/>
        </authorList>
    </citation>
    <scope>NUCLEOTIDE SEQUENCE [LARGE SCALE GENOMIC DNA]</scope>
    <source>
        <strain evidence="6 7">1H9</strain>
    </source>
</reference>
<dbReference type="GO" id="GO:0016757">
    <property type="term" value="F:glycosyltransferase activity"/>
    <property type="evidence" value="ECO:0007669"/>
    <property type="project" value="UniProtKB-KW"/>
</dbReference>
<evidence type="ECO:0000259" key="5">
    <source>
        <dbReference type="Pfam" id="PF00535"/>
    </source>
</evidence>
<evidence type="ECO:0000313" key="6">
    <source>
        <dbReference type="EMBL" id="MUL38738.1"/>
    </source>
</evidence>
<organism evidence="6 7">
    <name type="scientific">Gloeocapsopsis dulcis AAB1 = 1H9</name>
    <dbReference type="NCBI Taxonomy" id="1433147"/>
    <lineage>
        <taxon>Bacteria</taxon>
        <taxon>Bacillati</taxon>
        <taxon>Cyanobacteriota</taxon>
        <taxon>Cyanophyceae</taxon>
        <taxon>Oscillatoriophycideae</taxon>
        <taxon>Chroococcales</taxon>
        <taxon>Chroococcaceae</taxon>
        <taxon>Gloeocapsopsis</taxon>
        <taxon>Gloeocapsopsis dulcis</taxon>
    </lineage>
</organism>
<evidence type="ECO:0000313" key="7">
    <source>
        <dbReference type="Proteomes" id="UP000441797"/>
    </source>
</evidence>
<dbReference type="OrthoDB" id="6116224at2"/>
<keyword evidence="3" id="KW-0328">Glycosyltransferase</keyword>
<keyword evidence="4 6" id="KW-0808">Transferase</keyword>
<comment type="similarity">
    <text evidence="2">Belongs to the glycosyltransferase 2 family.</text>
</comment>
<feature type="domain" description="Glycosyltransferase 2-like" evidence="5">
    <location>
        <begin position="140"/>
        <end position="310"/>
    </location>
</feature>
<evidence type="ECO:0000256" key="4">
    <source>
        <dbReference type="ARBA" id="ARBA00022679"/>
    </source>
</evidence>
<dbReference type="PANTHER" id="PTHR43179:SF12">
    <property type="entry name" value="GALACTOFURANOSYLTRANSFERASE GLFT2"/>
    <property type="match status" value="1"/>
</dbReference>
<evidence type="ECO:0000256" key="3">
    <source>
        <dbReference type="ARBA" id="ARBA00022676"/>
    </source>
</evidence>
<protein>
    <submittedName>
        <fullName evidence="6">Glycosyl transferase family 2</fullName>
    </submittedName>
</protein>
<accession>A0A6N8G027</accession>